<comment type="caution">
    <text evidence="2">The sequence shown here is derived from an EMBL/GenBank/DDBJ whole genome shotgun (WGS) entry which is preliminary data.</text>
</comment>
<accession>A0ABX0Z1J8</accession>
<evidence type="ECO:0000313" key="3">
    <source>
        <dbReference type="Proteomes" id="UP000783871"/>
    </source>
</evidence>
<organism evidence="2 3">
    <name type="scientific">Micromonospora thermarum</name>
    <dbReference type="NCBI Taxonomy" id="2720024"/>
    <lineage>
        <taxon>Bacteria</taxon>
        <taxon>Bacillati</taxon>
        <taxon>Actinomycetota</taxon>
        <taxon>Actinomycetes</taxon>
        <taxon>Micromonosporales</taxon>
        <taxon>Micromonosporaceae</taxon>
        <taxon>Micromonospora</taxon>
    </lineage>
</organism>
<name>A0ABX0Z1J8_9ACTN</name>
<evidence type="ECO:0000313" key="2">
    <source>
        <dbReference type="EMBL" id="NJP31652.1"/>
    </source>
</evidence>
<dbReference type="EMBL" id="JAATEO010000005">
    <property type="protein sequence ID" value="NJP31652.1"/>
    <property type="molecule type" value="Genomic_DNA"/>
</dbReference>
<dbReference type="Pfam" id="PF17653">
    <property type="entry name" value="DUF5522"/>
    <property type="match status" value="1"/>
</dbReference>
<dbReference type="PANTHER" id="PTHR21037">
    <property type="entry name" value="39S RIBOSOMAL PROTEIN L14, MITOCHONDRIAL"/>
    <property type="match status" value="1"/>
</dbReference>
<feature type="region of interest" description="Disordered" evidence="1">
    <location>
        <begin position="1"/>
        <end position="25"/>
    </location>
</feature>
<gene>
    <name evidence="2" type="ORF">HCJ94_06520</name>
</gene>
<sequence length="80" mass="8696">MTGERRPLANRPLTNPHPSRLAPDHPDRARILAAHSAALRNGESGYVDPTTGLFVLTAGFLARRGTCCGRGCRHCPYIDD</sequence>
<evidence type="ECO:0000256" key="1">
    <source>
        <dbReference type="SAM" id="MobiDB-lite"/>
    </source>
</evidence>
<reference evidence="2 3" key="1">
    <citation type="submission" date="2020-03" db="EMBL/GenBank/DDBJ databases">
        <title>WGS of actinomycetes isolated from Thailand.</title>
        <authorList>
            <person name="Thawai C."/>
        </authorList>
    </citation>
    <scope>NUCLEOTIDE SEQUENCE [LARGE SCALE GENOMIC DNA]</scope>
    <source>
        <strain evidence="2 3">HSS6-12</strain>
    </source>
</reference>
<dbReference type="RefSeq" id="WP_168000064.1">
    <property type="nucleotide sequence ID" value="NZ_JAATEO010000005.1"/>
</dbReference>
<dbReference type="PANTHER" id="PTHR21037:SF2">
    <property type="entry name" value="SIMILAR TO NOVEL PROTEIN"/>
    <property type="match status" value="1"/>
</dbReference>
<keyword evidence="3" id="KW-1185">Reference proteome</keyword>
<dbReference type="InterPro" id="IPR040807">
    <property type="entry name" value="DUF5522"/>
</dbReference>
<dbReference type="Proteomes" id="UP000783871">
    <property type="component" value="Unassembled WGS sequence"/>
</dbReference>
<proteinExistence type="predicted"/>
<protein>
    <submittedName>
        <fullName evidence="2">Uncharacterized protein</fullName>
    </submittedName>
</protein>